<dbReference type="KEGG" id="dti:Desti_1717"/>
<name>I4C4D6_DESTA</name>
<accession>I4C4D6</accession>
<dbReference type="GO" id="GO:0035438">
    <property type="term" value="F:cyclic-di-GMP binding"/>
    <property type="evidence" value="ECO:0007669"/>
    <property type="project" value="InterPro"/>
</dbReference>
<feature type="domain" description="PilZ" evidence="1">
    <location>
        <begin position="69"/>
        <end position="170"/>
    </location>
</feature>
<dbReference type="EMBL" id="CP003360">
    <property type="protein sequence ID" value="AFM24427.1"/>
    <property type="molecule type" value="Genomic_DNA"/>
</dbReference>
<evidence type="ECO:0000313" key="3">
    <source>
        <dbReference type="Proteomes" id="UP000006055"/>
    </source>
</evidence>
<dbReference type="HOGENOM" id="CLU_076554_1_0_7"/>
<dbReference type="AlphaFoldDB" id="I4C4D6"/>
<organism evidence="2 3">
    <name type="scientific">Desulfomonile tiedjei (strain ATCC 49306 / DSM 6799 / DCB-1)</name>
    <dbReference type="NCBI Taxonomy" id="706587"/>
    <lineage>
        <taxon>Bacteria</taxon>
        <taxon>Pseudomonadati</taxon>
        <taxon>Thermodesulfobacteriota</taxon>
        <taxon>Desulfomonilia</taxon>
        <taxon>Desulfomonilales</taxon>
        <taxon>Desulfomonilaceae</taxon>
        <taxon>Desulfomonile</taxon>
    </lineage>
</organism>
<proteinExistence type="predicted"/>
<dbReference type="OrthoDB" id="6198884at2"/>
<protein>
    <submittedName>
        <fullName evidence="2">PilZ domain-containing protein</fullName>
    </submittedName>
</protein>
<dbReference type="eggNOG" id="COG4191">
    <property type="taxonomic scope" value="Bacteria"/>
</dbReference>
<dbReference type="Proteomes" id="UP000006055">
    <property type="component" value="Chromosome"/>
</dbReference>
<gene>
    <name evidence="2" type="ordered locus">Desti_1717</name>
</gene>
<dbReference type="InterPro" id="IPR009875">
    <property type="entry name" value="PilZ_domain"/>
</dbReference>
<dbReference type="Pfam" id="PF07238">
    <property type="entry name" value="PilZ"/>
    <property type="match status" value="1"/>
</dbReference>
<evidence type="ECO:0000259" key="1">
    <source>
        <dbReference type="Pfam" id="PF07238"/>
    </source>
</evidence>
<keyword evidence="3" id="KW-1185">Reference proteome</keyword>
<dbReference type="Gene3D" id="2.40.10.220">
    <property type="entry name" value="predicted glycosyltransferase like domains"/>
    <property type="match status" value="1"/>
</dbReference>
<dbReference type="RefSeq" id="WP_014809574.1">
    <property type="nucleotide sequence ID" value="NC_018025.1"/>
</dbReference>
<sequence>MNPKRKIKAKEIISDIRTGMAASELLEKYQFNAKNLRTIFQKLLEARAMSKDELNTHTSLHDGSTQGLRRHPRKPMVFPLKIYDGGDPFKSGTVKDVSEKGVCIEGIDATVGDVKNFIIRFGAFGDSSTMVFEGKCRWVDRHPMTGRVAFAGFEITYISSLDSGELRKLID</sequence>
<dbReference type="SUPFAM" id="SSF141371">
    <property type="entry name" value="PilZ domain-like"/>
    <property type="match status" value="1"/>
</dbReference>
<reference evidence="3" key="1">
    <citation type="submission" date="2012-06" db="EMBL/GenBank/DDBJ databases">
        <title>Complete sequence of chromosome of Desulfomonile tiedjei DSM 6799.</title>
        <authorList>
            <person name="Lucas S."/>
            <person name="Copeland A."/>
            <person name="Lapidus A."/>
            <person name="Glavina del Rio T."/>
            <person name="Dalin E."/>
            <person name="Tice H."/>
            <person name="Bruce D."/>
            <person name="Goodwin L."/>
            <person name="Pitluck S."/>
            <person name="Peters L."/>
            <person name="Ovchinnikova G."/>
            <person name="Zeytun A."/>
            <person name="Lu M."/>
            <person name="Kyrpides N."/>
            <person name="Mavromatis K."/>
            <person name="Ivanova N."/>
            <person name="Brettin T."/>
            <person name="Detter J.C."/>
            <person name="Han C."/>
            <person name="Larimer F."/>
            <person name="Land M."/>
            <person name="Hauser L."/>
            <person name="Markowitz V."/>
            <person name="Cheng J.-F."/>
            <person name="Hugenholtz P."/>
            <person name="Woyke T."/>
            <person name="Wu D."/>
            <person name="Spring S."/>
            <person name="Schroeder M."/>
            <person name="Brambilla E."/>
            <person name="Klenk H.-P."/>
            <person name="Eisen J.A."/>
        </authorList>
    </citation>
    <scope>NUCLEOTIDE SEQUENCE [LARGE SCALE GENOMIC DNA]</scope>
    <source>
        <strain evidence="3">ATCC 49306 / DSM 6799 / DCB-1</strain>
    </source>
</reference>
<evidence type="ECO:0000313" key="2">
    <source>
        <dbReference type="EMBL" id="AFM24427.1"/>
    </source>
</evidence>